<protein>
    <submittedName>
        <fullName evidence="2">Uncharacterized protein</fullName>
    </submittedName>
</protein>
<name>A0A135RPM2_9PEZI</name>
<feature type="region of interest" description="Disordered" evidence="1">
    <location>
        <begin position="1"/>
        <end position="21"/>
    </location>
</feature>
<organism evidence="2 3">
    <name type="scientific">Colletotrichum salicis</name>
    <dbReference type="NCBI Taxonomy" id="1209931"/>
    <lineage>
        <taxon>Eukaryota</taxon>
        <taxon>Fungi</taxon>
        <taxon>Dikarya</taxon>
        <taxon>Ascomycota</taxon>
        <taxon>Pezizomycotina</taxon>
        <taxon>Sordariomycetes</taxon>
        <taxon>Hypocreomycetidae</taxon>
        <taxon>Glomerellales</taxon>
        <taxon>Glomerellaceae</taxon>
        <taxon>Colletotrichum</taxon>
        <taxon>Colletotrichum acutatum species complex</taxon>
    </lineage>
</organism>
<gene>
    <name evidence="2" type="ORF">CSAL01_03656</name>
</gene>
<comment type="caution">
    <text evidence="2">The sequence shown here is derived from an EMBL/GenBank/DDBJ whole genome shotgun (WGS) entry which is preliminary data.</text>
</comment>
<sequence>MKHLNRGNREPEAFLSTPPNAHFVGHSAKKSGARFAPGVVVAERKMEELRWAITHSVGRFMGLNFSWKDQGESATSTFHGQLAILNTETQSGITLACTGHCVSCPFRQALSS</sequence>
<evidence type="ECO:0000256" key="1">
    <source>
        <dbReference type="SAM" id="MobiDB-lite"/>
    </source>
</evidence>
<dbReference type="Proteomes" id="UP000070121">
    <property type="component" value="Unassembled WGS sequence"/>
</dbReference>
<dbReference type="EMBL" id="JFFI01002741">
    <property type="protein sequence ID" value="KXH25683.1"/>
    <property type="molecule type" value="Genomic_DNA"/>
</dbReference>
<dbReference type="AlphaFoldDB" id="A0A135RPM2"/>
<evidence type="ECO:0000313" key="3">
    <source>
        <dbReference type="Proteomes" id="UP000070121"/>
    </source>
</evidence>
<reference evidence="2 3" key="1">
    <citation type="submission" date="2014-02" db="EMBL/GenBank/DDBJ databases">
        <title>The genome sequence of Colletotrichum salicis CBS 607.94.</title>
        <authorList>
            <person name="Baroncelli R."/>
            <person name="Thon M.R."/>
        </authorList>
    </citation>
    <scope>NUCLEOTIDE SEQUENCE [LARGE SCALE GENOMIC DNA]</scope>
    <source>
        <strain evidence="2 3">CBS 607.94</strain>
    </source>
</reference>
<proteinExistence type="predicted"/>
<keyword evidence="3" id="KW-1185">Reference proteome</keyword>
<accession>A0A135RPM2</accession>
<evidence type="ECO:0000313" key="2">
    <source>
        <dbReference type="EMBL" id="KXH25683.1"/>
    </source>
</evidence>